<dbReference type="Pfam" id="PF00590">
    <property type="entry name" value="TP_methylase"/>
    <property type="match status" value="1"/>
</dbReference>
<sequence>MTVRPSGTLYGVGLGPGDPELVTLKAARILKTAPIIAYFRKKGRPGHAWTIAASHLNGEATEAAFEYPVTTEIDFREDAYVDAIRDFYTESARSIMHHLAEGRDVALLCEGDPFFYGSFLHMYDRIRKSFPVRVVPGITGMSGCWTAAAAPITYGDDILMVLPGTLDRAALASHLKTADAAVIMKVGHNLDKIKQALVDAGRSAEAIYVERGTMQGERVVPLAKLEDCAVPYFSIILLPGGRGRRIA</sequence>
<dbReference type="InterPro" id="IPR014777">
    <property type="entry name" value="4pyrrole_Mease_sub1"/>
</dbReference>
<dbReference type="SUPFAM" id="SSF53790">
    <property type="entry name" value="Tetrapyrrole methylase"/>
    <property type="match status" value="1"/>
</dbReference>
<dbReference type="InterPro" id="IPR000878">
    <property type="entry name" value="4pyrrol_Mease"/>
</dbReference>
<dbReference type="Proteomes" id="UP000005952">
    <property type="component" value="Chromosome"/>
</dbReference>
<dbReference type="GO" id="GO:0009236">
    <property type="term" value="P:cobalamin biosynthetic process"/>
    <property type="evidence" value="ECO:0007669"/>
    <property type="project" value="UniProtKB-UniRule"/>
</dbReference>
<dbReference type="EMBL" id="CP005587">
    <property type="protein sequence ID" value="AGK59095.1"/>
    <property type="molecule type" value="Genomic_DNA"/>
</dbReference>
<keyword evidence="11" id="KW-1185">Reference proteome</keyword>
<proteinExistence type="inferred from homology"/>
<dbReference type="InterPro" id="IPR006364">
    <property type="entry name" value="CobI/CbiL/CobIJ_dom"/>
</dbReference>
<dbReference type="PROSITE" id="PS00839">
    <property type="entry name" value="SUMT_1"/>
    <property type="match status" value="1"/>
</dbReference>
<organism evidence="10 11">
    <name type="scientific">Hyphomicrobium denitrificans 1NES1</name>
    <dbReference type="NCBI Taxonomy" id="670307"/>
    <lineage>
        <taxon>Bacteria</taxon>
        <taxon>Pseudomonadati</taxon>
        <taxon>Pseudomonadota</taxon>
        <taxon>Alphaproteobacteria</taxon>
        <taxon>Hyphomicrobiales</taxon>
        <taxon>Hyphomicrobiaceae</taxon>
        <taxon>Hyphomicrobium</taxon>
    </lineage>
</organism>
<evidence type="ECO:0000256" key="7">
    <source>
        <dbReference type="PIRNR" id="PIRNR036427"/>
    </source>
</evidence>
<dbReference type="AlphaFoldDB" id="N0BG59"/>
<evidence type="ECO:0000313" key="11">
    <source>
        <dbReference type="Proteomes" id="UP000005952"/>
    </source>
</evidence>
<dbReference type="Gene3D" id="3.40.1010.10">
    <property type="entry name" value="Cobalt-precorrin-4 Transmethylase, Domain 1"/>
    <property type="match status" value="1"/>
</dbReference>
<dbReference type="OrthoDB" id="9804789at2"/>
<evidence type="ECO:0000256" key="1">
    <source>
        <dbReference type="ARBA" id="ARBA00004953"/>
    </source>
</evidence>
<name>N0BG59_9HYPH</name>
<dbReference type="RefSeq" id="WP_015599111.1">
    <property type="nucleotide sequence ID" value="NC_021172.1"/>
</dbReference>
<dbReference type="NCBIfam" id="TIGR01467">
    <property type="entry name" value="cobI_cbiL"/>
    <property type="match status" value="1"/>
</dbReference>
<evidence type="ECO:0000313" key="10">
    <source>
        <dbReference type="EMBL" id="AGK59095.1"/>
    </source>
</evidence>
<keyword evidence="5 8" id="KW-0808">Transferase</keyword>
<reference evidence="10 11" key="1">
    <citation type="journal article" date="2013" name="Genome Announc.">
        <title>Genome sequences for three denitrifying bacterial strains isolated from a uranium- and nitrate-contaminated subsurface environment.</title>
        <authorList>
            <person name="Venkatramanan R."/>
            <person name="Prakash O."/>
            <person name="Woyke T."/>
            <person name="Chain P."/>
            <person name="Goodwin L.A."/>
            <person name="Watson D."/>
            <person name="Brooks S."/>
            <person name="Kostka J.E."/>
            <person name="Green S.J."/>
        </authorList>
    </citation>
    <scope>NUCLEOTIDE SEQUENCE [LARGE SCALE GENOMIC DNA]</scope>
    <source>
        <strain evidence="10 11">1NES1</strain>
    </source>
</reference>
<evidence type="ECO:0000256" key="3">
    <source>
        <dbReference type="ARBA" id="ARBA00022573"/>
    </source>
</evidence>
<evidence type="ECO:0000256" key="4">
    <source>
        <dbReference type="ARBA" id="ARBA00022603"/>
    </source>
</evidence>
<dbReference type="eggNOG" id="COG2243">
    <property type="taxonomic scope" value="Bacteria"/>
</dbReference>
<dbReference type="InterPro" id="IPR014776">
    <property type="entry name" value="4pyrrole_Mease_sub2"/>
</dbReference>
<dbReference type="CDD" id="cd11645">
    <property type="entry name" value="Precorrin_2_C20_MT"/>
    <property type="match status" value="1"/>
</dbReference>
<evidence type="ECO:0000256" key="5">
    <source>
        <dbReference type="ARBA" id="ARBA00022679"/>
    </source>
</evidence>
<evidence type="ECO:0000259" key="9">
    <source>
        <dbReference type="Pfam" id="PF00590"/>
    </source>
</evidence>
<evidence type="ECO:0000256" key="6">
    <source>
        <dbReference type="ARBA" id="ARBA00022691"/>
    </source>
</evidence>
<keyword evidence="3" id="KW-0169">Cobalamin biosynthesis</keyword>
<dbReference type="InterPro" id="IPR035996">
    <property type="entry name" value="4pyrrol_Methylase_sf"/>
</dbReference>
<evidence type="ECO:0000256" key="2">
    <source>
        <dbReference type="ARBA" id="ARBA00005879"/>
    </source>
</evidence>
<comment type="pathway">
    <text evidence="1">Cofactor biosynthesis; adenosylcobalamin biosynthesis.</text>
</comment>
<dbReference type="UniPathway" id="UPA00148"/>
<dbReference type="Gene3D" id="3.30.950.10">
    <property type="entry name" value="Methyltransferase, Cobalt-precorrin-4 Transmethylase, Domain 2"/>
    <property type="match status" value="1"/>
</dbReference>
<dbReference type="GO" id="GO:0030788">
    <property type="term" value="F:precorrin-2 C20-methyltransferase activity"/>
    <property type="evidence" value="ECO:0007669"/>
    <property type="project" value="InterPro"/>
</dbReference>
<dbReference type="NCBIfam" id="NF004647">
    <property type="entry name" value="PRK05990.1"/>
    <property type="match status" value="1"/>
</dbReference>
<dbReference type="GO" id="GO:0032259">
    <property type="term" value="P:methylation"/>
    <property type="evidence" value="ECO:0007669"/>
    <property type="project" value="UniProtKB-KW"/>
</dbReference>
<keyword evidence="6" id="KW-0949">S-adenosyl-L-methionine</keyword>
<accession>N0BG59</accession>
<comment type="similarity">
    <text evidence="2 7 8">Belongs to the precorrin methyltransferase family.</text>
</comment>
<dbReference type="InterPro" id="IPR003043">
    <property type="entry name" value="Uropor_MeTrfase_CS"/>
</dbReference>
<dbReference type="PROSITE" id="PS00840">
    <property type="entry name" value="SUMT_2"/>
    <property type="match status" value="1"/>
</dbReference>
<dbReference type="PANTHER" id="PTHR43467:SF2">
    <property type="entry name" value="COBALT-PRECORRIN-2 C(20)-METHYLTRANSFERASE"/>
    <property type="match status" value="1"/>
</dbReference>
<dbReference type="InterPro" id="IPR012382">
    <property type="entry name" value="CobI/CbiL"/>
</dbReference>
<dbReference type="STRING" id="670307.HYPDE_37118"/>
<protein>
    <submittedName>
        <fullName evidence="10">Precorrin-2 C20-methyltransferase</fullName>
    </submittedName>
</protein>
<gene>
    <name evidence="10" type="ORF">HYPDE_37118</name>
</gene>
<dbReference type="KEGG" id="hdt:HYPDE_37118"/>
<dbReference type="HOGENOM" id="CLU_076014_1_1_5"/>
<feature type="domain" description="Tetrapyrrole methylase" evidence="9">
    <location>
        <begin position="8"/>
        <end position="221"/>
    </location>
</feature>
<dbReference type="PANTHER" id="PTHR43467">
    <property type="entry name" value="COBALT-PRECORRIN-2 C(20)-METHYLTRANSFERASE"/>
    <property type="match status" value="1"/>
</dbReference>
<evidence type="ECO:0000256" key="8">
    <source>
        <dbReference type="RuleBase" id="RU003960"/>
    </source>
</evidence>
<keyword evidence="4 8" id="KW-0489">Methyltransferase</keyword>
<dbReference type="PIRSF" id="PIRSF036427">
    <property type="entry name" value="Precrrn-2_mtase"/>
    <property type="match status" value="1"/>
</dbReference>